<name>A0A1W0WHW0_HYPEX</name>
<feature type="compositionally biased region" description="Acidic residues" evidence="4">
    <location>
        <begin position="718"/>
        <end position="729"/>
    </location>
</feature>
<comment type="subcellular location">
    <subcellularLocation>
        <location evidence="1">Nucleus</location>
    </subcellularLocation>
</comment>
<dbReference type="GO" id="GO:0000122">
    <property type="term" value="P:negative regulation of transcription by RNA polymerase II"/>
    <property type="evidence" value="ECO:0007669"/>
    <property type="project" value="TreeGrafter"/>
</dbReference>
<dbReference type="GO" id="GO:0005654">
    <property type="term" value="C:nucleoplasm"/>
    <property type="evidence" value="ECO:0007669"/>
    <property type="project" value="TreeGrafter"/>
</dbReference>
<sequence length="750" mass="83727">MPKSKPRQGGRKQNFKGGKKLKPKSLSNVKSAGGAVAGRPKFGGARQDRRPGGSSGRPEEKHGAFKKVLMANPKRSFGRNKRHGNADLSDADSLPSESDNESDSDLDTPKKKKQKLGKGKNGPSNGDDSDSDVEQFLNEDEDGEKKEVESSDEEDDEEPAAGGDADETSMVKVTTKMVSEWRAAIQNKPTPANIKTLARAFMAAVSQMTEQRQKSRGFRVDGGPVFNAVVGTCLQCVGPALRRLLRTGAHSKPKERVAQLKKNKKWKLLHVPVRNYLTSVTQLVVRLHDESIVRRVLRHIDELLPFFSSNPKASKDLFKHLVQLWSTGKDSIRLPAFMTLLKFLKMNGDEWLLPAIKKMYVGYVTNSKVTTPASWPTISFMASSLVEIMSIKPEITYQQAFVYIRQMAIHVRNATNQKNKETQTKVYNWPFMHCIYLWSKLLADVYPNQVLGALVHPLVQVVASAIKVNPVRKYYPLMFHCVRALNMISAKTDIFVPTIPLMLTALVSSDLNKKPKATSFKPFDFMCMLKFSESQLLESNYRTGVADQVHELLVEHIRTQCHHIGYPELVVMLAVQLRLFLKECKVAEIARKFKQLLGVIEQQATFVSQRRRAAQIKFTDTAAVSVWEKELQTAEDSPFLKFYVAWKKARVAAQESLVAALDGRVTGKEDAPEAHDEDDDEDDVEAGQDLDETDFWAEAEAAAPVDGGQKEHPLGGDAVDDDESEDVNDAGDQVEVMGNLSDDEDEDEDK</sequence>
<feature type="compositionally biased region" description="Acidic residues" evidence="4">
    <location>
        <begin position="150"/>
        <end position="167"/>
    </location>
</feature>
<dbReference type="Proteomes" id="UP000192578">
    <property type="component" value="Unassembled WGS sequence"/>
</dbReference>
<evidence type="ECO:0000313" key="6">
    <source>
        <dbReference type="Proteomes" id="UP000192578"/>
    </source>
</evidence>
<feature type="region of interest" description="Disordered" evidence="4">
    <location>
        <begin position="663"/>
        <end position="750"/>
    </location>
</feature>
<comment type="similarity">
    <text evidence="2">Belongs to the NOC2 family.</text>
</comment>
<evidence type="ECO:0000313" key="5">
    <source>
        <dbReference type="EMBL" id="OQV14794.1"/>
    </source>
</evidence>
<dbReference type="OrthoDB" id="10266662at2759"/>
<evidence type="ECO:0000256" key="1">
    <source>
        <dbReference type="ARBA" id="ARBA00004123"/>
    </source>
</evidence>
<feature type="compositionally biased region" description="Basic and acidic residues" evidence="4">
    <location>
        <begin position="665"/>
        <end position="674"/>
    </location>
</feature>
<dbReference type="SUPFAM" id="SSF48371">
    <property type="entry name" value="ARM repeat"/>
    <property type="match status" value="1"/>
</dbReference>
<dbReference type="EMBL" id="MTYJ01000099">
    <property type="protein sequence ID" value="OQV14794.1"/>
    <property type="molecule type" value="Genomic_DNA"/>
</dbReference>
<feature type="compositionally biased region" description="Acidic residues" evidence="4">
    <location>
        <begin position="127"/>
        <end position="142"/>
    </location>
</feature>
<reference evidence="6" key="1">
    <citation type="submission" date="2017-01" db="EMBL/GenBank/DDBJ databases">
        <title>Comparative genomics of anhydrobiosis in the tardigrade Hypsibius dujardini.</title>
        <authorList>
            <person name="Yoshida Y."/>
            <person name="Koutsovoulos G."/>
            <person name="Laetsch D."/>
            <person name="Stevens L."/>
            <person name="Kumar S."/>
            <person name="Horikawa D."/>
            <person name="Ishino K."/>
            <person name="Komine S."/>
            <person name="Tomita M."/>
            <person name="Blaxter M."/>
            <person name="Arakawa K."/>
        </authorList>
    </citation>
    <scope>NUCLEOTIDE SEQUENCE [LARGE SCALE GENOMIC DNA]</scope>
    <source>
        <strain evidence="6">Z151</strain>
    </source>
</reference>
<dbReference type="PANTHER" id="PTHR12687:SF4">
    <property type="entry name" value="NUCLEOLAR COMPLEX PROTEIN 2 HOMOLOG"/>
    <property type="match status" value="1"/>
</dbReference>
<gene>
    <name evidence="5" type="ORF">BV898_11057</name>
</gene>
<dbReference type="GO" id="GO:0003714">
    <property type="term" value="F:transcription corepressor activity"/>
    <property type="evidence" value="ECO:0007669"/>
    <property type="project" value="TreeGrafter"/>
</dbReference>
<feature type="compositionally biased region" description="Acidic residues" evidence="4">
    <location>
        <begin position="675"/>
        <end position="697"/>
    </location>
</feature>
<keyword evidence="3" id="KW-0539">Nucleus</keyword>
<feature type="compositionally biased region" description="Basic and acidic residues" evidence="4">
    <location>
        <begin position="46"/>
        <end position="63"/>
    </location>
</feature>
<dbReference type="Pfam" id="PF03715">
    <property type="entry name" value="Noc2"/>
    <property type="match status" value="1"/>
</dbReference>
<dbReference type="GO" id="GO:0030691">
    <property type="term" value="C:Noc2p-Noc3p complex"/>
    <property type="evidence" value="ECO:0007669"/>
    <property type="project" value="TreeGrafter"/>
</dbReference>
<comment type="caution">
    <text evidence="5">The sequence shown here is derived from an EMBL/GenBank/DDBJ whole genome shotgun (WGS) entry which is preliminary data.</text>
</comment>
<proteinExistence type="inferred from homology"/>
<dbReference type="GO" id="GO:0042393">
    <property type="term" value="F:histone binding"/>
    <property type="evidence" value="ECO:0007669"/>
    <property type="project" value="TreeGrafter"/>
</dbReference>
<evidence type="ECO:0000256" key="3">
    <source>
        <dbReference type="ARBA" id="ARBA00023242"/>
    </source>
</evidence>
<dbReference type="GO" id="GO:0030690">
    <property type="term" value="C:Noc1p-Noc2p complex"/>
    <property type="evidence" value="ECO:0007669"/>
    <property type="project" value="TreeGrafter"/>
</dbReference>
<dbReference type="PANTHER" id="PTHR12687">
    <property type="entry name" value="NUCLEOLAR COMPLEX 2 AND RAD4-RELATED"/>
    <property type="match status" value="1"/>
</dbReference>
<feature type="region of interest" description="Disordered" evidence="4">
    <location>
        <begin position="1"/>
        <end position="170"/>
    </location>
</feature>
<organism evidence="5 6">
    <name type="scientific">Hypsibius exemplaris</name>
    <name type="common">Freshwater tardigrade</name>
    <dbReference type="NCBI Taxonomy" id="2072580"/>
    <lineage>
        <taxon>Eukaryota</taxon>
        <taxon>Metazoa</taxon>
        <taxon>Ecdysozoa</taxon>
        <taxon>Tardigrada</taxon>
        <taxon>Eutardigrada</taxon>
        <taxon>Parachela</taxon>
        <taxon>Hypsibioidea</taxon>
        <taxon>Hypsibiidae</taxon>
        <taxon>Hypsibius</taxon>
    </lineage>
</organism>
<dbReference type="AlphaFoldDB" id="A0A1W0WHW0"/>
<dbReference type="GO" id="GO:0042273">
    <property type="term" value="P:ribosomal large subunit biogenesis"/>
    <property type="evidence" value="ECO:0007669"/>
    <property type="project" value="TreeGrafter"/>
</dbReference>
<accession>A0A1W0WHW0</accession>
<dbReference type="InterPro" id="IPR016024">
    <property type="entry name" value="ARM-type_fold"/>
</dbReference>
<evidence type="ECO:0000256" key="2">
    <source>
        <dbReference type="ARBA" id="ARBA00005907"/>
    </source>
</evidence>
<feature type="compositionally biased region" description="Acidic residues" evidence="4">
    <location>
        <begin position="741"/>
        <end position="750"/>
    </location>
</feature>
<keyword evidence="6" id="KW-1185">Reference proteome</keyword>
<evidence type="ECO:0000256" key="4">
    <source>
        <dbReference type="SAM" id="MobiDB-lite"/>
    </source>
</evidence>
<dbReference type="GO" id="GO:0005730">
    <property type="term" value="C:nucleolus"/>
    <property type="evidence" value="ECO:0007669"/>
    <property type="project" value="TreeGrafter"/>
</dbReference>
<protein>
    <submittedName>
        <fullName evidence="5">Nucleolar complex protein 2-like protein</fullName>
    </submittedName>
</protein>
<feature type="compositionally biased region" description="Basic residues" evidence="4">
    <location>
        <begin position="1"/>
        <end position="23"/>
    </location>
</feature>
<dbReference type="InterPro" id="IPR005343">
    <property type="entry name" value="Noc2"/>
</dbReference>